<dbReference type="AlphaFoldDB" id="A0AAD6HE20"/>
<keyword evidence="3" id="KW-1185">Reference proteome</keyword>
<name>A0AAD6HE20_9EURO</name>
<reference evidence="2" key="2">
    <citation type="submission" date="2023-01" db="EMBL/GenBank/DDBJ databases">
        <authorList>
            <person name="Petersen C."/>
        </authorList>
    </citation>
    <scope>NUCLEOTIDE SEQUENCE</scope>
    <source>
        <strain evidence="2">IBT 17514</strain>
    </source>
</reference>
<evidence type="ECO:0000259" key="1">
    <source>
        <dbReference type="SMART" id="SM00474"/>
    </source>
</evidence>
<dbReference type="PANTHER" id="PTHR43040">
    <property type="entry name" value="RIBONUCLEASE D"/>
    <property type="match status" value="1"/>
</dbReference>
<dbReference type="Gene3D" id="3.30.420.10">
    <property type="entry name" value="Ribonuclease H-like superfamily/Ribonuclease H"/>
    <property type="match status" value="1"/>
</dbReference>
<organism evidence="2 3">
    <name type="scientific">Penicillium malachiteum</name>
    <dbReference type="NCBI Taxonomy" id="1324776"/>
    <lineage>
        <taxon>Eukaryota</taxon>
        <taxon>Fungi</taxon>
        <taxon>Dikarya</taxon>
        <taxon>Ascomycota</taxon>
        <taxon>Pezizomycotina</taxon>
        <taxon>Eurotiomycetes</taxon>
        <taxon>Eurotiomycetidae</taxon>
        <taxon>Eurotiales</taxon>
        <taxon>Aspergillaceae</taxon>
        <taxon>Penicillium</taxon>
    </lineage>
</organism>
<evidence type="ECO:0000313" key="2">
    <source>
        <dbReference type="EMBL" id="KAJ5709695.1"/>
    </source>
</evidence>
<reference evidence="2" key="1">
    <citation type="journal article" date="2023" name="IMA Fungus">
        <title>Comparative genomic study of the Penicillium genus elucidates a diverse pangenome and 15 lateral gene transfer events.</title>
        <authorList>
            <person name="Petersen C."/>
            <person name="Sorensen T."/>
            <person name="Nielsen M.R."/>
            <person name="Sondergaard T.E."/>
            <person name="Sorensen J.L."/>
            <person name="Fitzpatrick D.A."/>
            <person name="Frisvad J.C."/>
            <person name="Nielsen K.L."/>
        </authorList>
    </citation>
    <scope>NUCLEOTIDE SEQUENCE</scope>
    <source>
        <strain evidence="2">IBT 17514</strain>
    </source>
</reference>
<proteinExistence type="predicted"/>
<sequence>MSPKDPKPQIKIVDDKEAIRSLLKVVDNLPLAGLAKPDLFLDLEGNDLGRWGTLSIITLFIVSEHRIYLIDVQKLGKAAIESPDDSDISLKSVLENPEIKKGIFDVRMDSDALFSHFNVSLDGVEDTQLMELGTRRASKRFVSGLAKCIEKDSPVSLEKKAIWKRQKDSMKVLFDFGIFNKRPLSSKVIEYCAQDVIFLPGLYHYYDSLLREPWRTRVVDATKARIEFSKSPDFPRNSRGFALGPWRDDGSLFKDPAKRDSDVSVTLGSLMSRLNIDGRRTVGTSSSI</sequence>
<dbReference type="SMART" id="SM00474">
    <property type="entry name" value="35EXOc"/>
    <property type="match status" value="1"/>
</dbReference>
<protein>
    <submittedName>
        <fullName evidence="2">Ribonuclease H-like domain-containing protein</fullName>
    </submittedName>
</protein>
<accession>A0AAD6HE20</accession>
<feature type="domain" description="3'-5' exonuclease" evidence="1">
    <location>
        <begin position="10"/>
        <end position="211"/>
    </location>
</feature>
<dbReference type="GO" id="GO:0003676">
    <property type="term" value="F:nucleic acid binding"/>
    <property type="evidence" value="ECO:0007669"/>
    <property type="project" value="InterPro"/>
</dbReference>
<dbReference type="Pfam" id="PF01612">
    <property type="entry name" value="DNA_pol_A_exo1"/>
    <property type="match status" value="1"/>
</dbReference>
<comment type="caution">
    <text evidence="2">The sequence shown here is derived from an EMBL/GenBank/DDBJ whole genome shotgun (WGS) entry which is preliminary data.</text>
</comment>
<gene>
    <name evidence="2" type="ORF">N7493_009986</name>
</gene>
<dbReference type="InterPro" id="IPR036397">
    <property type="entry name" value="RNaseH_sf"/>
</dbReference>
<dbReference type="InterPro" id="IPR012337">
    <property type="entry name" value="RNaseH-like_sf"/>
</dbReference>
<dbReference type="Proteomes" id="UP001215712">
    <property type="component" value="Unassembled WGS sequence"/>
</dbReference>
<dbReference type="InterPro" id="IPR002562">
    <property type="entry name" value="3'-5'_exonuclease_dom"/>
</dbReference>
<evidence type="ECO:0000313" key="3">
    <source>
        <dbReference type="Proteomes" id="UP001215712"/>
    </source>
</evidence>
<dbReference type="GO" id="GO:0008408">
    <property type="term" value="F:3'-5' exonuclease activity"/>
    <property type="evidence" value="ECO:0007669"/>
    <property type="project" value="InterPro"/>
</dbReference>
<dbReference type="PANTHER" id="PTHR43040:SF1">
    <property type="entry name" value="RIBONUCLEASE D"/>
    <property type="match status" value="1"/>
</dbReference>
<dbReference type="GO" id="GO:0006139">
    <property type="term" value="P:nucleobase-containing compound metabolic process"/>
    <property type="evidence" value="ECO:0007669"/>
    <property type="project" value="InterPro"/>
</dbReference>
<dbReference type="EMBL" id="JAQJAN010000018">
    <property type="protein sequence ID" value="KAJ5709695.1"/>
    <property type="molecule type" value="Genomic_DNA"/>
</dbReference>
<dbReference type="SUPFAM" id="SSF53098">
    <property type="entry name" value="Ribonuclease H-like"/>
    <property type="match status" value="1"/>
</dbReference>